<dbReference type="InterPro" id="IPR050107">
    <property type="entry name" value="ABC_carbohydrate_import_ATPase"/>
</dbReference>
<dbReference type="InterPro" id="IPR027417">
    <property type="entry name" value="P-loop_NTPase"/>
</dbReference>
<evidence type="ECO:0000256" key="3">
    <source>
        <dbReference type="ARBA" id="ARBA00022737"/>
    </source>
</evidence>
<keyword evidence="1" id="KW-0472">Membrane</keyword>
<dbReference type="PANTHER" id="PTHR43790:SF4">
    <property type="entry name" value="GUANOSINE IMPORT ATP-BINDING PROTEIN NUPO"/>
    <property type="match status" value="1"/>
</dbReference>
<dbReference type="RefSeq" id="WP_341428018.1">
    <property type="nucleotide sequence ID" value="NZ_JBBUTG010000018.1"/>
</dbReference>
<dbReference type="SUPFAM" id="SSF52540">
    <property type="entry name" value="P-loop containing nucleoside triphosphate hydrolases"/>
    <property type="match status" value="2"/>
</dbReference>
<accession>A0ABU9BUF1</accession>
<dbReference type="CDD" id="cd03216">
    <property type="entry name" value="ABC_Carb_Monos_I"/>
    <property type="match status" value="1"/>
</dbReference>
<dbReference type="CDD" id="cd03215">
    <property type="entry name" value="ABC_Carb_Monos_II"/>
    <property type="match status" value="1"/>
</dbReference>
<evidence type="ECO:0000259" key="6">
    <source>
        <dbReference type="PROSITE" id="PS50893"/>
    </source>
</evidence>
<dbReference type="Pfam" id="PF00005">
    <property type="entry name" value="ABC_tran"/>
    <property type="match status" value="2"/>
</dbReference>
<keyword evidence="2" id="KW-0762">Sugar transport</keyword>
<dbReference type="InterPro" id="IPR017871">
    <property type="entry name" value="ABC_transporter-like_CS"/>
</dbReference>
<dbReference type="Proteomes" id="UP001371218">
    <property type="component" value="Unassembled WGS sequence"/>
</dbReference>
<proteinExistence type="predicted"/>
<evidence type="ECO:0000256" key="4">
    <source>
        <dbReference type="ARBA" id="ARBA00022741"/>
    </source>
</evidence>
<protein>
    <submittedName>
        <fullName evidence="7">ABC transporter ATP-binding protein</fullName>
    </submittedName>
</protein>
<dbReference type="EMBL" id="JBBUTG010000018">
    <property type="protein sequence ID" value="MEK8033594.1"/>
    <property type="molecule type" value="Genomic_DNA"/>
</dbReference>
<gene>
    <name evidence="7" type="ORF">AACH06_22460</name>
</gene>
<dbReference type="PROSITE" id="PS00211">
    <property type="entry name" value="ABC_TRANSPORTER_1"/>
    <property type="match status" value="2"/>
</dbReference>
<keyword evidence="4" id="KW-0547">Nucleotide-binding</keyword>
<name>A0ABU9BUF1_9BURK</name>
<feature type="domain" description="ABC transporter" evidence="6">
    <location>
        <begin position="261"/>
        <end position="503"/>
    </location>
</feature>
<evidence type="ECO:0000256" key="1">
    <source>
        <dbReference type="ARBA" id="ARBA00022475"/>
    </source>
</evidence>
<keyword evidence="5 7" id="KW-0067">ATP-binding</keyword>
<dbReference type="PROSITE" id="PS50893">
    <property type="entry name" value="ABC_TRANSPORTER_2"/>
    <property type="match status" value="2"/>
</dbReference>
<evidence type="ECO:0000313" key="7">
    <source>
        <dbReference type="EMBL" id="MEK8033594.1"/>
    </source>
</evidence>
<reference evidence="7 8" key="1">
    <citation type="submission" date="2024-04" db="EMBL/GenBank/DDBJ databases">
        <title>Novel species of the genus Ideonella isolated from streams.</title>
        <authorList>
            <person name="Lu H."/>
        </authorList>
    </citation>
    <scope>NUCLEOTIDE SEQUENCE [LARGE SCALE GENOMIC DNA]</scope>
    <source>
        <strain evidence="7 8">DXS29W</strain>
    </source>
</reference>
<evidence type="ECO:0000313" key="8">
    <source>
        <dbReference type="Proteomes" id="UP001371218"/>
    </source>
</evidence>
<feature type="domain" description="ABC transporter" evidence="6">
    <location>
        <begin position="8"/>
        <end position="239"/>
    </location>
</feature>
<evidence type="ECO:0000256" key="2">
    <source>
        <dbReference type="ARBA" id="ARBA00022597"/>
    </source>
</evidence>
<dbReference type="InterPro" id="IPR003593">
    <property type="entry name" value="AAA+_ATPase"/>
</dbReference>
<dbReference type="GO" id="GO:0005524">
    <property type="term" value="F:ATP binding"/>
    <property type="evidence" value="ECO:0007669"/>
    <property type="project" value="UniProtKB-KW"/>
</dbReference>
<comment type="caution">
    <text evidence="7">The sequence shown here is derived from an EMBL/GenBank/DDBJ whole genome shotgun (WGS) entry which is preliminary data.</text>
</comment>
<keyword evidence="8" id="KW-1185">Reference proteome</keyword>
<keyword evidence="3" id="KW-0677">Repeat</keyword>
<dbReference type="InterPro" id="IPR003439">
    <property type="entry name" value="ABC_transporter-like_ATP-bd"/>
</dbReference>
<evidence type="ECO:0000256" key="5">
    <source>
        <dbReference type="ARBA" id="ARBA00022840"/>
    </source>
</evidence>
<keyword evidence="1" id="KW-1003">Cell membrane</keyword>
<dbReference type="SMART" id="SM00382">
    <property type="entry name" value="AAA"/>
    <property type="match status" value="1"/>
</dbReference>
<dbReference type="PANTHER" id="PTHR43790">
    <property type="entry name" value="CARBOHYDRATE TRANSPORT ATP-BINDING PROTEIN MG119-RELATED"/>
    <property type="match status" value="1"/>
</dbReference>
<organism evidence="7 8">
    <name type="scientific">Ideonella lacteola</name>
    <dbReference type="NCBI Taxonomy" id="2984193"/>
    <lineage>
        <taxon>Bacteria</taxon>
        <taxon>Pseudomonadati</taxon>
        <taxon>Pseudomonadota</taxon>
        <taxon>Betaproteobacteria</taxon>
        <taxon>Burkholderiales</taxon>
        <taxon>Sphaerotilaceae</taxon>
        <taxon>Ideonella</taxon>
    </lineage>
</organism>
<keyword evidence="2" id="KW-0813">Transport</keyword>
<dbReference type="Gene3D" id="3.40.50.300">
    <property type="entry name" value="P-loop containing nucleotide triphosphate hydrolases"/>
    <property type="match status" value="2"/>
</dbReference>
<sequence length="518" mass="55237">MSASPLRLELRGITKQYPAVRANDGVSLRVAPGQIHAVLGENGAGKSTLMKIIYGATQPDAGEICWNGESVKVASPAAARGLGISMVYQHFSLFDTLTAAENVWLGLGRDHSLAQVTERIRAVASGYGLEVDPLRPVHTLSVGERQRVEIVRALLTQPKLLILDEPTSVLTPQAVDKLFVTLRQLSSEGCSILYISHKLDEIRRLCHHCTVLRGGKVTGEVDPTQETNASLSRLMIGAEPPALRSAGEVAPRARGAVALEVQRLSLPQQDPFGVALDAVSIQVHAGEIVGVAGVSGNGQQELMAALSGEDRRAPAGAVRLFGTDIARASPRHRRLQGLHFVPEERLGRGAVPSLSLSQNTLLTRTEAVGRGGWLNLAATRDMAADLITRFQVKAGGPDAAARSLSGGNLQKFLMGREIDARPKVLIVAQPTWGVDVGAAAQIRGELLRLRDQGCALLVVSEELDELFEISDRMVVMARGRVSPPIATPEASVERIGEWMSGLWPSGAAAQKEQAHAAA</sequence>